<evidence type="ECO:0000256" key="3">
    <source>
        <dbReference type="ARBA" id="ARBA00022448"/>
    </source>
</evidence>
<evidence type="ECO:0000313" key="9">
    <source>
        <dbReference type="EMBL" id="MDA0164134.1"/>
    </source>
</evidence>
<evidence type="ECO:0000256" key="1">
    <source>
        <dbReference type="ARBA" id="ARBA00004651"/>
    </source>
</evidence>
<comment type="similarity">
    <text evidence="2 8">Belongs to the lactate permease family.</text>
</comment>
<reference evidence="9" key="1">
    <citation type="submission" date="2022-10" db="EMBL/GenBank/DDBJ databases">
        <title>The WGS of Solirubrobacter ginsenosidimutans DSM 21036.</title>
        <authorList>
            <person name="Jiang Z."/>
        </authorList>
    </citation>
    <scope>NUCLEOTIDE SEQUENCE</scope>
    <source>
        <strain evidence="9">DSM 21036</strain>
    </source>
</reference>
<dbReference type="InterPro" id="IPR003804">
    <property type="entry name" value="Lactate_perm"/>
</dbReference>
<dbReference type="EMBL" id="JAPDOD010000031">
    <property type="protein sequence ID" value="MDA0164134.1"/>
    <property type="molecule type" value="Genomic_DNA"/>
</dbReference>
<dbReference type="GO" id="GO:0015295">
    <property type="term" value="F:solute:proton symporter activity"/>
    <property type="evidence" value="ECO:0007669"/>
    <property type="project" value="TreeGrafter"/>
</dbReference>
<dbReference type="GO" id="GO:0005886">
    <property type="term" value="C:plasma membrane"/>
    <property type="evidence" value="ECO:0007669"/>
    <property type="project" value="UniProtKB-SubCell"/>
</dbReference>
<evidence type="ECO:0000256" key="5">
    <source>
        <dbReference type="ARBA" id="ARBA00022692"/>
    </source>
</evidence>
<sequence length="556" mass="57820">MYKQVLDPVGDSLFLSALVAMIPLATLFLLLGGLKLKSHWAGLLALLAAILVAVIAYSMPVGQALDAAVEGAAFGLFPIMWIVWNAIWIFNMTEDSGHFAVLRRSFAAISDDQRIQAVIIAFSFGALLEALAGFGTPVAITSIMLLGLGFKPMKAASVALVANTAPVAFGAIAIPIVTLAGLTEIPKEDLGAMVGRQTPLLALFVPLILVGMVDGWRGIRAVWPAALTGGVSFAIGQFVCSNYLSVELTDIVASLLSVAAMVAFLRVWQPGTPLVAESVLRRGGPLIAGAATADATHEAAIRRREGDGKDSRADVIGAYAPYVIIIIVFGLAQWGPIKDLVAKGTAEFSWPGLNILNAKGEAPSAVTYKLNWAPAAGSLLLLCGLLTMAYLRIAPRAAAHAYGRMVNQLKWATVTVAAVLALAYVMNLSAQTLTIGTWIAGAGGIFALLSPIIGWLGTAVTGSDTSSNSLFGVLQVSAAKEAGLDQTLMAAANSSGGVLGKMVSPQNLAIGAAAVGLGGQEGEVFRKVIGWSLLLLAIMCVLVYLQSTAVLSWMVV</sequence>
<evidence type="ECO:0000313" key="10">
    <source>
        <dbReference type="Proteomes" id="UP001149140"/>
    </source>
</evidence>
<evidence type="ECO:0000256" key="7">
    <source>
        <dbReference type="ARBA" id="ARBA00023136"/>
    </source>
</evidence>
<feature type="transmembrane region" description="Helical" evidence="8">
    <location>
        <begin position="194"/>
        <end position="213"/>
    </location>
</feature>
<comment type="subcellular location">
    <subcellularLocation>
        <location evidence="1 8">Cell membrane</location>
        <topology evidence="1 8">Multi-pass membrane protein</topology>
    </subcellularLocation>
</comment>
<organism evidence="9 10">
    <name type="scientific">Solirubrobacter ginsenosidimutans</name>
    <dbReference type="NCBI Taxonomy" id="490573"/>
    <lineage>
        <taxon>Bacteria</taxon>
        <taxon>Bacillati</taxon>
        <taxon>Actinomycetota</taxon>
        <taxon>Thermoleophilia</taxon>
        <taxon>Solirubrobacterales</taxon>
        <taxon>Solirubrobacteraceae</taxon>
        <taxon>Solirubrobacter</taxon>
    </lineage>
</organism>
<evidence type="ECO:0000256" key="2">
    <source>
        <dbReference type="ARBA" id="ARBA00010100"/>
    </source>
</evidence>
<dbReference type="NCBIfam" id="TIGR00795">
    <property type="entry name" value="lctP"/>
    <property type="match status" value="1"/>
</dbReference>
<dbReference type="RefSeq" id="WP_270043384.1">
    <property type="nucleotide sequence ID" value="NZ_JAPDOD010000031.1"/>
</dbReference>
<comment type="function">
    <text evidence="8">Uptake of L-lactate across the membrane. Can also transport D-lactate and glycolate.</text>
</comment>
<feature type="transmembrane region" description="Helical" evidence="8">
    <location>
        <begin position="115"/>
        <end position="148"/>
    </location>
</feature>
<name>A0A9X3MWS0_9ACTN</name>
<feature type="transmembrane region" description="Helical" evidence="8">
    <location>
        <begin position="533"/>
        <end position="555"/>
    </location>
</feature>
<feature type="transmembrane region" description="Helical" evidence="8">
    <location>
        <begin position="71"/>
        <end position="90"/>
    </location>
</feature>
<feature type="transmembrane region" description="Helical" evidence="8">
    <location>
        <begin position="225"/>
        <end position="245"/>
    </location>
</feature>
<accession>A0A9X3MWS0</accession>
<feature type="transmembrane region" description="Helical" evidence="8">
    <location>
        <begin position="40"/>
        <end position="59"/>
    </location>
</feature>
<evidence type="ECO:0000256" key="8">
    <source>
        <dbReference type="RuleBase" id="RU365092"/>
    </source>
</evidence>
<keyword evidence="7 8" id="KW-0472">Membrane</keyword>
<keyword evidence="5 8" id="KW-0812">Transmembrane</keyword>
<gene>
    <name evidence="9" type="ORF">OM076_27925</name>
</gene>
<comment type="caution">
    <text evidence="9">The sequence shown here is derived from an EMBL/GenBank/DDBJ whole genome shotgun (WGS) entry which is preliminary data.</text>
</comment>
<dbReference type="Pfam" id="PF02652">
    <property type="entry name" value="Lactate_perm"/>
    <property type="match status" value="1"/>
</dbReference>
<dbReference type="Proteomes" id="UP001149140">
    <property type="component" value="Unassembled WGS sequence"/>
</dbReference>
<dbReference type="GO" id="GO:0015129">
    <property type="term" value="F:lactate transmembrane transporter activity"/>
    <property type="evidence" value="ECO:0007669"/>
    <property type="project" value="UniProtKB-UniRule"/>
</dbReference>
<dbReference type="PANTHER" id="PTHR30003:SF0">
    <property type="entry name" value="GLYCOLATE PERMEASE GLCA-RELATED"/>
    <property type="match status" value="1"/>
</dbReference>
<keyword evidence="4 8" id="KW-1003">Cell membrane</keyword>
<evidence type="ECO:0000256" key="4">
    <source>
        <dbReference type="ARBA" id="ARBA00022475"/>
    </source>
</evidence>
<feature type="transmembrane region" description="Helical" evidence="8">
    <location>
        <begin position="435"/>
        <end position="456"/>
    </location>
</feature>
<keyword evidence="10" id="KW-1185">Reference proteome</keyword>
<feature type="transmembrane region" description="Helical" evidence="8">
    <location>
        <begin position="251"/>
        <end position="268"/>
    </location>
</feature>
<evidence type="ECO:0000256" key="6">
    <source>
        <dbReference type="ARBA" id="ARBA00022989"/>
    </source>
</evidence>
<keyword evidence="6 8" id="KW-1133">Transmembrane helix</keyword>
<feature type="transmembrane region" description="Helical" evidence="8">
    <location>
        <begin position="372"/>
        <end position="391"/>
    </location>
</feature>
<dbReference type="PANTHER" id="PTHR30003">
    <property type="entry name" value="L-LACTATE PERMEASE"/>
    <property type="match status" value="1"/>
</dbReference>
<feature type="transmembrane region" description="Helical" evidence="8">
    <location>
        <begin position="12"/>
        <end position="34"/>
    </location>
</feature>
<proteinExistence type="inferred from homology"/>
<keyword evidence="3 8" id="KW-0813">Transport</keyword>
<feature type="transmembrane region" description="Helical" evidence="8">
    <location>
        <begin position="411"/>
        <end position="429"/>
    </location>
</feature>
<protein>
    <recommendedName>
        <fullName evidence="8">L-lactate permease</fullName>
    </recommendedName>
</protein>
<feature type="transmembrane region" description="Helical" evidence="8">
    <location>
        <begin position="313"/>
        <end position="334"/>
    </location>
</feature>
<dbReference type="AlphaFoldDB" id="A0A9X3MWS0"/>
<feature type="transmembrane region" description="Helical" evidence="8">
    <location>
        <begin position="160"/>
        <end position="182"/>
    </location>
</feature>